<organism evidence="1 2">
    <name type="scientific">Elsinoe ampelina</name>
    <dbReference type="NCBI Taxonomy" id="302913"/>
    <lineage>
        <taxon>Eukaryota</taxon>
        <taxon>Fungi</taxon>
        <taxon>Dikarya</taxon>
        <taxon>Ascomycota</taxon>
        <taxon>Pezizomycotina</taxon>
        <taxon>Dothideomycetes</taxon>
        <taxon>Dothideomycetidae</taxon>
        <taxon>Myriangiales</taxon>
        <taxon>Elsinoaceae</taxon>
        <taxon>Elsinoe</taxon>
    </lineage>
</organism>
<dbReference type="EMBL" id="ML992519">
    <property type="protein sequence ID" value="KAF2219175.1"/>
    <property type="molecule type" value="Genomic_DNA"/>
</dbReference>
<sequence>MVFTFNIAFTTPVNPPGTSPTLTRQDVWHGMIHTARAPHDFAAHAAGSEVVWESAEGSRLGRTVTMADGGVHTVKGQTIHQQVKIVDEVMVEAETLDSGSKTIMLVSHNPAAVVSASCVDLSFTLMYQLRLENVQAGSDQAKTVEKDYPELAREVATSTIDHIREAKKSGKLSVWASEECRKKTIDATG</sequence>
<keyword evidence="2" id="KW-1185">Reference proteome</keyword>
<protein>
    <recommendedName>
        <fullName evidence="3">DUF1857-domain-containing protein</fullName>
    </recommendedName>
</protein>
<dbReference type="Gene3D" id="3.30.530.20">
    <property type="match status" value="1"/>
</dbReference>
<dbReference type="Proteomes" id="UP000799538">
    <property type="component" value="Unassembled WGS sequence"/>
</dbReference>
<evidence type="ECO:0000313" key="2">
    <source>
        <dbReference type="Proteomes" id="UP000799538"/>
    </source>
</evidence>
<dbReference type="InterPro" id="IPR023393">
    <property type="entry name" value="START-like_dom_sf"/>
</dbReference>
<reference evidence="2" key="1">
    <citation type="journal article" date="2020" name="Stud. Mycol.">
        <title>101 Dothideomycetes genomes: A test case for predicting lifestyles and emergence of pathogens.</title>
        <authorList>
            <person name="Haridas S."/>
            <person name="Albert R."/>
            <person name="Binder M."/>
            <person name="Bloem J."/>
            <person name="LaButti K."/>
            <person name="Salamov A."/>
            <person name="Andreopoulos B."/>
            <person name="Baker S."/>
            <person name="Barry K."/>
            <person name="Bills G."/>
            <person name="Bluhm B."/>
            <person name="Cannon C."/>
            <person name="Castanera R."/>
            <person name="Culley D."/>
            <person name="Daum C."/>
            <person name="Ezra D."/>
            <person name="Gonzalez J."/>
            <person name="Henrissat B."/>
            <person name="Kuo A."/>
            <person name="Liang C."/>
            <person name="Lipzen A."/>
            <person name="Lutzoni F."/>
            <person name="Magnuson J."/>
            <person name="Mondo S."/>
            <person name="Nolan M."/>
            <person name="Ohm R."/>
            <person name="Pangilinan J."/>
            <person name="Park H.-J."/>
            <person name="Ramirez L."/>
            <person name="Alfaro M."/>
            <person name="Sun H."/>
            <person name="Tritt A."/>
            <person name="Yoshinaga Y."/>
            <person name="Zwiers L.-H."/>
            <person name="Turgeon B."/>
            <person name="Goodwin S."/>
            <person name="Spatafora J."/>
            <person name="Crous P."/>
            <person name="Grigoriev I."/>
        </authorList>
    </citation>
    <scope>NUCLEOTIDE SEQUENCE [LARGE SCALE GENOMIC DNA]</scope>
    <source>
        <strain evidence="2">CECT 20119</strain>
    </source>
</reference>
<name>A0A6A6G0E2_9PEZI</name>
<dbReference type="OrthoDB" id="2320332at2759"/>
<dbReference type="InterPro" id="IPR015075">
    <property type="entry name" value="AtaL"/>
</dbReference>
<gene>
    <name evidence="1" type="ORF">BDZ85DRAFT_46719</name>
</gene>
<evidence type="ECO:0008006" key="3">
    <source>
        <dbReference type="Google" id="ProtNLM"/>
    </source>
</evidence>
<dbReference type="Pfam" id="PF08982">
    <property type="entry name" value="AtaL"/>
    <property type="match status" value="1"/>
</dbReference>
<dbReference type="SUPFAM" id="SSF55961">
    <property type="entry name" value="Bet v1-like"/>
    <property type="match status" value="1"/>
</dbReference>
<accession>A0A6A6G0E2</accession>
<proteinExistence type="predicted"/>
<dbReference type="AlphaFoldDB" id="A0A6A6G0E2"/>
<evidence type="ECO:0000313" key="1">
    <source>
        <dbReference type="EMBL" id="KAF2219175.1"/>
    </source>
</evidence>